<dbReference type="InterPro" id="IPR023753">
    <property type="entry name" value="FAD/NAD-binding_dom"/>
</dbReference>
<evidence type="ECO:0000256" key="5">
    <source>
        <dbReference type="ARBA" id="ARBA00022643"/>
    </source>
</evidence>
<comment type="caution">
    <text evidence="12">The sequence shown here is derived from an EMBL/GenBank/DDBJ whole genome shotgun (WGS) entry which is preliminary data.</text>
</comment>
<keyword evidence="6" id="KW-0479">Metal-binding</keyword>
<protein>
    <submittedName>
        <fullName evidence="12">FAD-dependent oxidoreductase</fullName>
    </submittedName>
</protein>
<feature type="domain" description="FAD/NAD(P)-binding" evidence="11">
    <location>
        <begin position="390"/>
        <end position="619"/>
    </location>
</feature>
<comment type="cofactor">
    <cofactor evidence="2">
        <name>[4Fe-4S] cluster</name>
        <dbReference type="ChEBI" id="CHEBI:49883"/>
    </cofactor>
</comment>
<dbReference type="PRINTS" id="PR00368">
    <property type="entry name" value="FADPNR"/>
</dbReference>
<dbReference type="Gene3D" id="3.40.50.720">
    <property type="entry name" value="NAD(P)-binding Rossmann-like Domain"/>
    <property type="match status" value="1"/>
</dbReference>
<dbReference type="Gene3D" id="3.50.50.60">
    <property type="entry name" value="FAD/NAD(P)-binding domain"/>
    <property type="match status" value="1"/>
</dbReference>
<dbReference type="CDD" id="cd02803">
    <property type="entry name" value="OYE_like_FMN_family"/>
    <property type="match status" value="1"/>
</dbReference>
<dbReference type="InterPro" id="IPR051793">
    <property type="entry name" value="NADH:flavin_oxidoreductase"/>
</dbReference>
<evidence type="ECO:0000256" key="7">
    <source>
        <dbReference type="ARBA" id="ARBA00023002"/>
    </source>
</evidence>
<keyword evidence="7" id="KW-0560">Oxidoreductase</keyword>
<evidence type="ECO:0000256" key="9">
    <source>
        <dbReference type="ARBA" id="ARBA00023014"/>
    </source>
</evidence>
<dbReference type="PANTHER" id="PTHR42917">
    <property type="entry name" value="2,4-DIENOYL-COA REDUCTASE"/>
    <property type="match status" value="1"/>
</dbReference>
<dbReference type="InterPro" id="IPR036188">
    <property type="entry name" value="FAD/NAD-bd_sf"/>
</dbReference>
<evidence type="ECO:0000256" key="1">
    <source>
        <dbReference type="ARBA" id="ARBA00001917"/>
    </source>
</evidence>
<keyword evidence="8" id="KW-0408">Iron</keyword>
<sequence>MSQKYQNLFSPGKIGTLELKNRVVMTAMGTGFANPDGTPSERIIKYYEERAKGGVGLIVTEVTRVNDDHGKASDGQLSVSKDENIEALKVFADRIHQYGTKLFVQLHHPGRQNASAAIGGQPVVGPSAIPCGLMQEETRALTTEEVEGLVEDFVNGAKRAKAAGIDGVELHAAHGYLLNQFLSPYTNKRTDKYGGSFENRLRFIEEIINGIRRECGDFPLMVRLSVDEYLDTIGAPEPGIVLEEGVKIVQALEKLGIDAIDVSSGIYETMNTIVEPTSYPQGWRTHLSQAVKAAVNIPVLAANVIRKPEFAEELLSSHTIDFVGIGRGLLADPEWVNKAAEGRECDIRNCISCLHCFESIFAGNLECAVNPRMGRELEYDHLQKDGQGQTVAIIGAGPAGMESARVLALRGFKPVIFEKEATVGGQLLLANKPPQKEKIDWLIEYLDNQLKQLGVEVRLNTMATVEEISKLSPYAVFIATGADAFIPGIEGSNLEHVYTTTDILNGAVNLEGKNIAVIGSGMTGLETAELLAEQGNTVTVYEMATQIGAGAYFQNLIDVTTKLARLGVGLHPVHKLHKILDRSIVLEKLDTNEMVETPVDAVVLSLGVRPNNTIANEMKGNFANVKCIGDVNAPREIAQAMSEGYTEAFNLEVKELATV</sequence>
<dbReference type="Gene3D" id="3.20.20.70">
    <property type="entry name" value="Aldolase class I"/>
    <property type="match status" value="1"/>
</dbReference>
<dbReference type="InterPro" id="IPR001155">
    <property type="entry name" value="OxRdtase_FMN_N"/>
</dbReference>
<organism evidence="12 13">
    <name type="scientific">Mesobacillus maritimus</name>
    <dbReference type="NCBI Taxonomy" id="1643336"/>
    <lineage>
        <taxon>Bacteria</taxon>
        <taxon>Bacillati</taxon>
        <taxon>Bacillota</taxon>
        <taxon>Bacilli</taxon>
        <taxon>Bacillales</taxon>
        <taxon>Bacillaceae</taxon>
        <taxon>Mesobacillus</taxon>
    </lineage>
</organism>
<dbReference type="PANTHER" id="PTHR42917:SF2">
    <property type="entry name" value="2,4-DIENOYL-COA REDUCTASE [(2E)-ENOYL-COA-PRODUCING]"/>
    <property type="match status" value="1"/>
</dbReference>
<evidence type="ECO:0000256" key="6">
    <source>
        <dbReference type="ARBA" id="ARBA00022723"/>
    </source>
</evidence>
<evidence type="ECO:0000256" key="4">
    <source>
        <dbReference type="ARBA" id="ARBA00022630"/>
    </source>
</evidence>
<dbReference type="Pfam" id="PF00724">
    <property type="entry name" value="Oxidored_FMN"/>
    <property type="match status" value="1"/>
</dbReference>
<dbReference type="SUPFAM" id="SSF51395">
    <property type="entry name" value="FMN-linked oxidoreductases"/>
    <property type="match status" value="1"/>
</dbReference>
<evidence type="ECO:0000256" key="3">
    <source>
        <dbReference type="ARBA" id="ARBA00011048"/>
    </source>
</evidence>
<evidence type="ECO:0000313" key="13">
    <source>
        <dbReference type="Proteomes" id="UP000769780"/>
    </source>
</evidence>
<comment type="similarity">
    <text evidence="3">In the N-terminal section; belongs to the NADH:flavin oxidoreductase/NADH oxidase family.</text>
</comment>
<dbReference type="Proteomes" id="UP000769780">
    <property type="component" value="Unassembled WGS sequence"/>
</dbReference>
<dbReference type="InterPro" id="IPR013785">
    <property type="entry name" value="Aldolase_TIM"/>
</dbReference>
<gene>
    <name evidence="12" type="ORF">H0185_04755</name>
</gene>
<keyword evidence="5" id="KW-0288">FMN</keyword>
<proteinExistence type="inferred from homology"/>
<accession>A0ABS7K1P0</accession>
<dbReference type="SUPFAM" id="SSF51971">
    <property type="entry name" value="Nucleotide-binding domain"/>
    <property type="match status" value="1"/>
</dbReference>
<comment type="cofactor">
    <cofactor evidence="1">
        <name>FMN</name>
        <dbReference type="ChEBI" id="CHEBI:58210"/>
    </cofactor>
</comment>
<feature type="domain" description="NADH:flavin oxidoreductase/NADH oxidase N-terminal" evidence="10">
    <location>
        <begin position="8"/>
        <end position="344"/>
    </location>
</feature>
<reference evidence="12 13" key="1">
    <citation type="submission" date="2020-07" db="EMBL/GenBank/DDBJ databases">
        <title>Fungal Genomes of the International Space Station.</title>
        <authorList>
            <person name="Seuylemezian A."/>
            <person name="Singh N.K."/>
            <person name="Wood J."/>
            <person name="Venkateswaran K."/>
        </authorList>
    </citation>
    <scope>NUCLEOTIDE SEQUENCE [LARGE SCALE GENOMIC DNA]</scope>
    <source>
        <strain evidence="12 13">PL-B2</strain>
    </source>
</reference>
<evidence type="ECO:0000256" key="8">
    <source>
        <dbReference type="ARBA" id="ARBA00023004"/>
    </source>
</evidence>
<dbReference type="EMBL" id="JACWFH010000007">
    <property type="protein sequence ID" value="MBY0096113.1"/>
    <property type="molecule type" value="Genomic_DNA"/>
</dbReference>
<keyword evidence="4" id="KW-0285">Flavoprotein</keyword>
<evidence type="ECO:0000256" key="2">
    <source>
        <dbReference type="ARBA" id="ARBA00001966"/>
    </source>
</evidence>
<keyword evidence="13" id="KW-1185">Reference proteome</keyword>
<evidence type="ECO:0000313" key="12">
    <source>
        <dbReference type="EMBL" id="MBY0096113.1"/>
    </source>
</evidence>
<dbReference type="RefSeq" id="WP_221871678.1">
    <property type="nucleotide sequence ID" value="NZ_JACWFH010000007.1"/>
</dbReference>
<dbReference type="Pfam" id="PF07992">
    <property type="entry name" value="Pyr_redox_2"/>
    <property type="match status" value="1"/>
</dbReference>
<keyword evidence="9" id="KW-0411">Iron-sulfur</keyword>
<dbReference type="PRINTS" id="PR00469">
    <property type="entry name" value="PNDRDTASEII"/>
</dbReference>
<evidence type="ECO:0000259" key="11">
    <source>
        <dbReference type="Pfam" id="PF07992"/>
    </source>
</evidence>
<evidence type="ECO:0000259" key="10">
    <source>
        <dbReference type="Pfam" id="PF00724"/>
    </source>
</evidence>
<name>A0ABS7K1P0_9BACI</name>